<protein>
    <submittedName>
        <fullName evidence="2">Uncharacterized protein</fullName>
    </submittedName>
</protein>
<accession>A0ABT3ZF97</accession>
<dbReference type="RefSeq" id="WP_267655342.1">
    <property type="nucleotide sequence ID" value="NZ_JAOVZR010000001.1"/>
</dbReference>
<feature type="region of interest" description="Disordered" evidence="1">
    <location>
        <begin position="1"/>
        <end position="20"/>
    </location>
</feature>
<comment type="caution">
    <text evidence="2">The sequence shown here is derived from an EMBL/GenBank/DDBJ whole genome shotgun (WGS) entry which is preliminary data.</text>
</comment>
<proteinExistence type="predicted"/>
<evidence type="ECO:0000256" key="1">
    <source>
        <dbReference type="SAM" id="MobiDB-lite"/>
    </source>
</evidence>
<feature type="compositionally biased region" description="Basic residues" evidence="1">
    <location>
        <begin position="11"/>
        <end position="20"/>
    </location>
</feature>
<dbReference type="EMBL" id="JAOVZR010000001">
    <property type="protein sequence ID" value="MCY0149901.1"/>
    <property type="molecule type" value="Genomic_DNA"/>
</dbReference>
<sequence>MSIRVMDSHKARMIGNRKARGQGTDTSVRLLGAFVASVAADVSTGLHPIARTMICRTEPHAIVGITESEAA</sequence>
<evidence type="ECO:0000313" key="3">
    <source>
        <dbReference type="Proteomes" id="UP001073227"/>
    </source>
</evidence>
<organism evidence="2 3">
    <name type="scientific">Hoeflea algicola</name>
    <dbReference type="NCBI Taxonomy" id="2983763"/>
    <lineage>
        <taxon>Bacteria</taxon>
        <taxon>Pseudomonadati</taxon>
        <taxon>Pseudomonadota</taxon>
        <taxon>Alphaproteobacteria</taxon>
        <taxon>Hyphomicrobiales</taxon>
        <taxon>Rhizobiaceae</taxon>
        <taxon>Hoeflea</taxon>
    </lineage>
</organism>
<name>A0ABT3ZF97_9HYPH</name>
<dbReference type="Proteomes" id="UP001073227">
    <property type="component" value="Unassembled WGS sequence"/>
</dbReference>
<evidence type="ECO:0000313" key="2">
    <source>
        <dbReference type="EMBL" id="MCY0149901.1"/>
    </source>
</evidence>
<gene>
    <name evidence="2" type="ORF">OEG84_19900</name>
</gene>
<feature type="compositionally biased region" description="Basic and acidic residues" evidence="1">
    <location>
        <begin position="1"/>
        <end position="10"/>
    </location>
</feature>
<reference evidence="2" key="1">
    <citation type="submission" date="2022-10" db="EMBL/GenBank/DDBJ databases">
        <title>Hoeflea sp. G2-23, isolated from marine algae.</title>
        <authorList>
            <person name="Kristyanto S."/>
            <person name="Kim J.M."/>
            <person name="Jeon C.O."/>
        </authorList>
    </citation>
    <scope>NUCLEOTIDE SEQUENCE</scope>
    <source>
        <strain evidence="2">G2-23</strain>
    </source>
</reference>
<keyword evidence="3" id="KW-1185">Reference proteome</keyword>